<evidence type="ECO:0000313" key="1">
    <source>
        <dbReference type="EMBL" id="VTP62757.1"/>
    </source>
</evidence>
<accession>A0A4U9HFW2</accession>
<proteinExistence type="predicted"/>
<name>A0A4U9HFW2_9ENTR</name>
<dbReference type="Proteomes" id="UP000310719">
    <property type="component" value="Chromosome"/>
</dbReference>
<reference evidence="1 2" key="1">
    <citation type="submission" date="2019-05" db="EMBL/GenBank/DDBJ databases">
        <authorList>
            <consortium name="Pathogen Informatics"/>
        </authorList>
    </citation>
    <scope>NUCLEOTIDE SEQUENCE [LARGE SCALE GENOMIC DNA]</scope>
    <source>
        <strain evidence="1 2">NCTC13032</strain>
    </source>
</reference>
<organism evidence="1 2">
    <name type="scientific">Leclercia adecarboxylata</name>
    <dbReference type="NCBI Taxonomy" id="83655"/>
    <lineage>
        <taxon>Bacteria</taxon>
        <taxon>Pseudomonadati</taxon>
        <taxon>Pseudomonadota</taxon>
        <taxon>Gammaproteobacteria</taxon>
        <taxon>Enterobacterales</taxon>
        <taxon>Enterobacteriaceae</taxon>
        <taxon>Leclercia</taxon>
    </lineage>
</organism>
<sequence length="30" mass="3266">MGEFGIYRMKYNEVIFSAGLSAATLLQGVV</sequence>
<dbReference type="AlphaFoldDB" id="A0A4U9HFW2"/>
<dbReference type="EMBL" id="LR590464">
    <property type="protein sequence ID" value="VTP62757.1"/>
    <property type="molecule type" value="Genomic_DNA"/>
</dbReference>
<gene>
    <name evidence="1" type="ORF">NCTC13032_00512</name>
</gene>
<protein>
    <submittedName>
        <fullName evidence="1">Uncharacterized protein</fullName>
    </submittedName>
</protein>
<evidence type="ECO:0000313" key="2">
    <source>
        <dbReference type="Proteomes" id="UP000310719"/>
    </source>
</evidence>